<protein>
    <submittedName>
        <fullName evidence="2">RT0821/Lpp0805 family surface protein</fullName>
    </submittedName>
</protein>
<accession>A0ABV0BH22</accession>
<dbReference type="EMBL" id="JBBYXI010000001">
    <property type="protein sequence ID" value="MEN3930267.1"/>
    <property type="molecule type" value="Genomic_DNA"/>
</dbReference>
<dbReference type="PROSITE" id="PS51257">
    <property type="entry name" value="PROKAR_LIPOPROTEIN"/>
    <property type="match status" value="1"/>
</dbReference>
<keyword evidence="3" id="KW-1185">Reference proteome</keyword>
<comment type="caution">
    <text evidence="2">The sequence shown here is derived from an EMBL/GenBank/DDBJ whole genome shotgun (WGS) entry which is preliminary data.</text>
</comment>
<reference evidence="2 3" key="1">
    <citation type="submission" date="2024-04" db="EMBL/GenBank/DDBJ databases">
        <title>A novel species isolated from cricket.</title>
        <authorList>
            <person name="Wang H.-C."/>
        </authorList>
    </citation>
    <scope>NUCLEOTIDE SEQUENCE [LARGE SCALE GENOMIC DNA]</scope>
    <source>
        <strain evidence="2 3">WL0021</strain>
    </source>
</reference>
<evidence type="ECO:0000313" key="2">
    <source>
        <dbReference type="EMBL" id="MEN3930267.1"/>
    </source>
</evidence>
<dbReference type="InterPro" id="IPR032635">
    <property type="entry name" value="Anti_2"/>
</dbReference>
<name>A0ABV0BH22_9HYPH</name>
<dbReference type="Proteomes" id="UP001418637">
    <property type="component" value="Unassembled WGS sequence"/>
</dbReference>
<gene>
    <name evidence="2" type="ORF">WJT86_04220</name>
</gene>
<dbReference type="RefSeq" id="WP_346336229.1">
    <property type="nucleotide sequence ID" value="NZ_JBBYXI010000001.1"/>
</dbReference>
<dbReference type="Pfam" id="PF16998">
    <property type="entry name" value="17kDa_Anti_2"/>
    <property type="match status" value="1"/>
</dbReference>
<proteinExistence type="predicted"/>
<organism evidence="2 3">
    <name type="scientific">Hohaiivirga grylli</name>
    <dbReference type="NCBI Taxonomy" id="3133970"/>
    <lineage>
        <taxon>Bacteria</taxon>
        <taxon>Pseudomonadati</taxon>
        <taxon>Pseudomonadota</taxon>
        <taxon>Alphaproteobacteria</taxon>
        <taxon>Hyphomicrobiales</taxon>
        <taxon>Methylobacteriaceae</taxon>
        <taxon>Hohaiivirga</taxon>
    </lineage>
</organism>
<feature type="domain" description="Surface antigen" evidence="1">
    <location>
        <begin position="40"/>
        <end position="150"/>
    </location>
</feature>
<sequence length="165" mass="17940">MRKLRFASTLLVCVATLGLGGCSWTFSPDAASGNSKYDSLDDDIQTGSIGTKDVTTALPQFKNLTDEDWRRAKAALDVALDPHGSKDRVVWDNPSTMAKGHFTSDGAPFLKNDDICRKFKATVTDQLETHNVQGTACRPSGGEWSIIDVAKPDKHTAVENKKKKA</sequence>
<evidence type="ECO:0000259" key="1">
    <source>
        <dbReference type="Pfam" id="PF16998"/>
    </source>
</evidence>
<evidence type="ECO:0000313" key="3">
    <source>
        <dbReference type="Proteomes" id="UP001418637"/>
    </source>
</evidence>